<accession>A0A1V5ZK87</accession>
<evidence type="ECO:0000259" key="1">
    <source>
        <dbReference type="Pfam" id="PF13173"/>
    </source>
</evidence>
<dbReference type="PANTHER" id="PTHR42990:SF1">
    <property type="entry name" value="AAA+ ATPASE DOMAIN-CONTAINING PROTEIN"/>
    <property type="match status" value="1"/>
</dbReference>
<dbReference type="Proteomes" id="UP000485621">
    <property type="component" value="Unassembled WGS sequence"/>
</dbReference>
<proteinExistence type="predicted"/>
<gene>
    <name evidence="2" type="ORF">BWY04_01274</name>
</gene>
<sequence>MGNLKAIIDSFVDLELIVSGSSSLDLYKGTSDLQRRIYKIDLFPLNFVEYLEYEQKVQLPLYSFEEIIDNHKEISYDLATKFDKKDFENYLCY</sequence>
<evidence type="ECO:0000313" key="2">
    <source>
        <dbReference type="EMBL" id="OQB40609.1"/>
    </source>
</evidence>
<dbReference type="InterPro" id="IPR041682">
    <property type="entry name" value="AAA_14"/>
</dbReference>
<name>A0A1V5ZK87_9BACT</name>
<comment type="caution">
    <text evidence="2">The sequence shown here is derived from an EMBL/GenBank/DDBJ whole genome shotgun (WGS) entry which is preliminary data.</text>
</comment>
<organism evidence="2">
    <name type="scientific">candidate division CPR1 bacterium ADurb.Bin160</name>
    <dbReference type="NCBI Taxonomy" id="1852826"/>
    <lineage>
        <taxon>Bacteria</taxon>
        <taxon>candidate division CPR1</taxon>
    </lineage>
</organism>
<feature type="domain" description="AAA" evidence="1">
    <location>
        <begin position="4"/>
        <end position="51"/>
    </location>
</feature>
<reference evidence="2" key="1">
    <citation type="submission" date="2017-02" db="EMBL/GenBank/DDBJ databases">
        <title>Delving into the versatile metabolic prowess of the omnipresent phylum Bacteroidetes.</title>
        <authorList>
            <person name="Nobu M.K."/>
            <person name="Mei R."/>
            <person name="Narihiro T."/>
            <person name="Kuroda K."/>
            <person name="Liu W.-T."/>
        </authorList>
    </citation>
    <scope>NUCLEOTIDE SEQUENCE</scope>
    <source>
        <strain evidence="2">ADurb.Bin160</strain>
    </source>
</reference>
<dbReference type="AlphaFoldDB" id="A0A1V5ZK87"/>
<protein>
    <recommendedName>
        <fullName evidence="1">AAA domain-containing protein</fullName>
    </recommendedName>
</protein>
<dbReference type="Pfam" id="PF13173">
    <property type="entry name" value="AAA_14"/>
    <property type="match status" value="1"/>
</dbReference>
<dbReference type="PANTHER" id="PTHR42990">
    <property type="entry name" value="ATPASE"/>
    <property type="match status" value="1"/>
</dbReference>
<dbReference type="EMBL" id="MWDB01000038">
    <property type="protein sequence ID" value="OQB40609.1"/>
    <property type="molecule type" value="Genomic_DNA"/>
</dbReference>